<keyword evidence="2" id="KW-0812">Transmembrane</keyword>
<evidence type="ECO:0000256" key="1">
    <source>
        <dbReference type="SAM" id="MobiDB-lite"/>
    </source>
</evidence>
<evidence type="ECO:0000313" key="3">
    <source>
        <dbReference type="EMBL" id="CAB4615877.1"/>
    </source>
</evidence>
<name>A0A6J6HSJ5_9ZZZZ</name>
<reference evidence="3" key="1">
    <citation type="submission" date="2020-05" db="EMBL/GenBank/DDBJ databases">
        <authorList>
            <person name="Chiriac C."/>
            <person name="Salcher M."/>
            <person name="Ghai R."/>
            <person name="Kavagutti S V."/>
        </authorList>
    </citation>
    <scope>NUCLEOTIDE SEQUENCE</scope>
</reference>
<protein>
    <submittedName>
        <fullName evidence="3">Unannotated protein</fullName>
    </submittedName>
</protein>
<feature type="region of interest" description="Disordered" evidence="1">
    <location>
        <begin position="65"/>
        <end position="92"/>
    </location>
</feature>
<organism evidence="3">
    <name type="scientific">freshwater metagenome</name>
    <dbReference type="NCBI Taxonomy" id="449393"/>
    <lineage>
        <taxon>unclassified sequences</taxon>
        <taxon>metagenomes</taxon>
        <taxon>ecological metagenomes</taxon>
    </lineage>
</organism>
<gene>
    <name evidence="3" type="ORF">UFOPK1835_01394</name>
</gene>
<sequence length="146" mass="15340">MNGEHPSGRGRNRLCREVAAVLPAFVDEPKVLEGLGGGAGEQHLRECLRCQADVARYRRLRRTMRDLSEAGNLADPVPGSRGSTSGPGRSMADALEALESALDEALGRRERIRTAGRKTALLGGIAAATAAGVGGVLVLATRRRSA</sequence>
<feature type="transmembrane region" description="Helical" evidence="2">
    <location>
        <begin position="119"/>
        <end position="140"/>
    </location>
</feature>
<proteinExistence type="predicted"/>
<keyword evidence="2" id="KW-1133">Transmembrane helix</keyword>
<keyword evidence="2" id="KW-0472">Membrane</keyword>
<accession>A0A6J6HSJ5</accession>
<dbReference type="EMBL" id="CAEZUP010000063">
    <property type="protein sequence ID" value="CAB4615877.1"/>
    <property type="molecule type" value="Genomic_DNA"/>
</dbReference>
<dbReference type="AlphaFoldDB" id="A0A6J6HSJ5"/>
<feature type="compositionally biased region" description="Low complexity" evidence="1">
    <location>
        <begin position="78"/>
        <end position="92"/>
    </location>
</feature>
<evidence type="ECO:0000256" key="2">
    <source>
        <dbReference type="SAM" id="Phobius"/>
    </source>
</evidence>